<comment type="caution">
    <text evidence="1">The sequence shown here is derived from an EMBL/GenBank/DDBJ whole genome shotgun (WGS) entry which is preliminary data.</text>
</comment>
<dbReference type="AlphaFoldDB" id="A0A6V7HA16"/>
<sequence>MKERAVRSTFPESEDAYIVYTSPPLRDQHSQALIADSIAASFSSSTSGQTKRYRQNYKTGSGIVVPDQPAILADSQDTSGRHLLQAEYTKHNERD</sequence>
<proteinExistence type="predicted"/>
<evidence type="ECO:0000313" key="1">
    <source>
        <dbReference type="EMBL" id="CAD1474893.1"/>
    </source>
</evidence>
<evidence type="ECO:0000313" key="2">
    <source>
        <dbReference type="Proteomes" id="UP000752696"/>
    </source>
</evidence>
<name>A0A6V7HA16_9HYME</name>
<dbReference type="EMBL" id="CAJDYZ010008028">
    <property type="protein sequence ID" value="CAD1474893.1"/>
    <property type="molecule type" value="Genomic_DNA"/>
</dbReference>
<dbReference type="Proteomes" id="UP000752696">
    <property type="component" value="Unassembled WGS sequence"/>
</dbReference>
<protein>
    <submittedName>
        <fullName evidence="1">Uncharacterized protein</fullName>
    </submittedName>
</protein>
<dbReference type="OrthoDB" id="10609176at2759"/>
<organism evidence="1 2">
    <name type="scientific">Heterotrigona itama</name>
    <dbReference type="NCBI Taxonomy" id="395501"/>
    <lineage>
        <taxon>Eukaryota</taxon>
        <taxon>Metazoa</taxon>
        <taxon>Ecdysozoa</taxon>
        <taxon>Arthropoda</taxon>
        <taxon>Hexapoda</taxon>
        <taxon>Insecta</taxon>
        <taxon>Pterygota</taxon>
        <taxon>Neoptera</taxon>
        <taxon>Endopterygota</taxon>
        <taxon>Hymenoptera</taxon>
        <taxon>Apocrita</taxon>
        <taxon>Aculeata</taxon>
        <taxon>Apoidea</taxon>
        <taxon>Anthophila</taxon>
        <taxon>Apidae</taxon>
        <taxon>Heterotrigona</taxon>
    </lineage>
</organism>
<accession>A0A6V7HA16</accession>
<keyword evidence="2" id="KW-1185">Reference proteome</keyword>
<gene>
    <name evidence="1" type="ORF">MHI_LOCUS503085</name>
</gene>
<feature type="non-terminal residue" evidence="1">
    <location>
        <position position="95"/>
    </location>
</feature>
<reference evidence="1" key="1">
    <citation type="submission" date="2020-07" db="EMBL/GenBank/DDBJ databases">
        <authorList>
            <person name="Nazaruddin N."/>
        </authorList>
    </citation>
    <scope>NUCLEOTIDE SEQUENCE</scope>
</reference>